<evidence type="ECO:0000313" key="2">
    <source>
        <dbReference type="EMBL" id="KAF2266911.1"/>
    </source>
</evidence>
<evidence type="ECO:0000313" key="3">
    <source>
        <dbReference type="Proteomes" id="UP000800093"/>
    </source>
</evidence>
<feature type="compositionally biased region" description="Basic and acidic residues" evidence="1">
    <location>
        <begin position="94"/>
        <end position="105"/>
    </location>
</feature>
<feature type="compositionally biased region" description="Basic and acidic residues" evidence="1">
    <location>
        <begin position="521"/>
        <end position="546"/>
    </location>
</feature>
<evidence type="ECO:0000256" key="1">
    <source>
        <dbReference type="SAM" id="MobiDB-lite"/>
    </source>
</evidence>
<feature type="compositionally biased region" description="Polar residues" evidence="1">
    <location>
        <begin position="713"/>
        <end position="724"/>
    </location>
</feature>
<organism evidence="2 3">
    <name type="scientific">Lojkania enalia</name>
    <dbReference type="NCBI Taxonomy" id="147567"/>
    <lineage>
        <taxon>Eukaryota</taxon>
        <taxon>Fungi</taxon>
        <taxon>Dikarya</taxon>
        <taxon>Ascomycota</taxon>
        <taxon>Pezizomycotina</taxon>
        <taxon>Dothideomycetes</taxon>
        <taxon>Pleosporomycetidae</taxon>
        <taxon>Pleosporales</taxon>
        <taxon>Pleosporales incertae sedis</taxon>
        <taxon>Lojkania</taxon>
    </lineage>
</organism>
<dbReference type="EMBL" id="ML986595">
    <property type="protein sequence ID" value="KAF2266911.1"/>
    <property type="molecule type" value="Genomic_DNA"/>
</dbReference>
<dbReference type="OrthoDB" id="3438840at2759"/>
<feature type="compositionally biased region" description="Low complexity" evidence="1">
    <location>
        <begin position="603"/>
        <end position="620"/>
    </location>
</feature>
<feature type="compositionally biased region" description="Polar residues" evidence="1">
    <location>
        <begin position="62"/>
        <end position="72"/>
    </location>
</feature>
<feature type="region of interest" description="Disordered" evidence="1">
    <location>
        <begin position="1"/>
        <end position="188"/>
    </location>
</feature>
<feature type="compositionally biased region" description="Polar residues" evidence="1">
    <location>
        <begin position="694"/>
        <end position="703"/>
    </location>
</feature>
<feature type="compositionally biased region" description="Acidic residues" evidence="1">
    <location>
        <begin position="547"/>
        <end position="561"/>
    </location>
</feature>
<keyword evidence="3" id="KW-1185">Reference proteome</keyword>
<feature type="region of interest" description="Disordered" evidence="1">
    <location>
        <begin position="603"/>
        <end position="623"/>
    </location>
</feature>
<feature type="region of interest" description="Disordered" evidence="1">
    <location>
        <begin position="267"/>
        <end position="341"/>
    </location>
</feature>
<accession>A0A9P4KDY6</accession>
<feature type="compositionally biased region" description="Polar residues" evidence="1">
    <location>
        <begin position="281"/>
        <end position="311"/>
    </location>
</feature>
<feature type="compositionally biased region" description="Low complexity" evidence="1">
    <location>
        <begin position="74"/>
        <end position="88"/>
    </location>
</feature>
<proteinExistence type="predicted"/>
<gene>
    <name evidence="2" type="ORF">CC78DRAFT_531339</name>
</gene>
<feature type="compositionally biased region" description="Polar residues" evidence="1">
    <location>
        <begin position="125"/>
        <end position="138"/>
    </location>
</feature>
<feature type="compositionally biased region" description="Acidic residues" evidence="1">
    <location>
        <begin position="156"/>
        <end position="170"/>
    </location>
</feature>
<comment type="caution">
    <text evidence="2">The sequence shown here is derived from an EMBL/GenBank/DDBJ whole genome shotgun (WGS) entry which is preliminary data.</text>
</comment>
<protein>
    <submittedName>
        <fullName evidence="2">Uncharacterized protein</fullName>
    </submittedName>
</protein>
<sequence length="814" mass="90178">MVAPNGLPTPRSPVLSDAGMILPEADSLRSSSPAPYVERPPSPSSLYHHSNHSALTIKLASPPTTRRPSPQIKSPPLSSRSSRSTLRTMGDSDGSSRKSYARDDALASSPTINDSLSTRHVDNWGNHQPQRASNASDSPKSDEMETLKWPGFDSSNEFDDSGVVLEEDEVPDHSPTETPGEEDMDNERWLDGQSEVDDDMYSSAALSRRAEMILANAKKRLNVMEGNLRGARQSLVVSPTLNTMKMQSELSQQLAAARERDRRLYAGIGPIPPRTRPYHSSPLSSNGNNGHSRVASETQINFTPPHTTRTAPNKRASSAMGVGSGPWLPEGHGNRRFPIRESRSFEVMRGSRSIGWNSEDPEHSLRSHSRGSKSPPNVLETLLENEDGPKLHRSASTATDLRSQMSDLKGRISSLKQRAQEDSLRRRSLQSLRTPSPFTSAEIWYGGAETYKPATAPFTTDASTVGRKESLGQRPLYEDGELDESAPKLSEVTPPRKRANSSRQNQHSLEQQDLESEQEYSESHYTDAEDLLREDTHIEDLDREQEGMDDGDFVSVDEDLEPSGGSVYEDAVYEMPVAERHEDRVDAFDYEHFFLHSAMGTYSSTSRRSSASSNDSVATTRPITALHTRQESTASAKRISFHQRNSSVDSVSTVATFATAAEEQSDDEDENEEMDHFSRQMLPVQQPTASQYATLNGVSTPSDSVADMRSKSNRSPGQTSQTLRVSFPGSDITSGLQISKLFSILTETPSHSEPRLALNEEEKQLIHSLAASFQEVCANLQSTFGDQYERKEWRRRLDEARRVLNGEELEGQPF</sequence>
<feature type="compositionally biased region" description="Polar residues" evidence="1">
    <location>
        <begin position="44"/>
        <end position="54"/>
    </location>
</feature>
<feature type="region of interest" description="Disordered" evidence="1">
    <location>
        <begin position="694"/>
        <end position="728"/>
    </location>
</feature>
<dbReference type="AlphaFoldDB" id="A0A9P4KDY6"/>
<feature type="region of interest" description="Disordered" evidence="1">
    <location>
        <begin position="353"/>
        <end position="433"/>
    </location>
</feature>
<feature type="compositionally biased region" description="Polar residues" evidence="1">
    <location>
        <begin position="394"/>
        <end position="406"/>
    </location>
</feature>
<feature type="region of interest" description="Disordered" evidence="1">
    <location>
        <begin position="454"/>
        <end position="565"/>
    </location>
</feature>
<reference evidence="3" key="1">
    <citation type="journal article" date="2020" name="Stud. Mycol.">
        <title>101 Dothideomycetes genomes: A test case for predicting lifestyles and emergence of pathogens.</title>
        <authorList>
            <person name="Haridas S."/>
            <person name="Albert R."/>
            <person name="Binder M."/>
            <person name="Bloem J."/>
            <person name="LaButti K."/>
            <person name="Salamov A."/>
            <person name="Andreopoulos B."/>
            <person name="Baker S."/>
            <person name="Barry K."/>
            <person name="Bills G."/>
            <person name="Bluhm B."/>
            <person name="Cannon C."/>
            <person name="Castanera R."/>
            <person name="Culley D."/>
            <person name="Daum C."/>
            <person name="Ezra D."/>
            <person name="Gonzalez J."/>
            <person name="Henrissat B."/>
            <person name="Kuo A."/>
            <person name="Liang C."/>
            <person name="Lipzen A."/>
            <person name="Lutzoni F."/>
            <person name="Magnuson J."/>
            <person name="Mondo S."/>
            <person name="Nolan M."/>
            <person name="Ohm R."/>
            <person name="Pangilinan J."/>
            <person name="Park H.-J."/>
            <person name="Ramirez L."/>
            <person name="Alfaro M."/>
            <person name="Sun H."/>
            <person name="Tritt A."/>
            <person name="Yoshinaga Y."/>
            <person name="Zwiers L.-H."/>
            <person name="Turgeon B."/>
            <person name="Goodwin S."/>
            <person name="Spatafora J."/>
            <person name="Crous P."/>
            <person name="Grigoriev I."/>
        </authorList>
    </citation>
    <scope>NUCLEOTIDE SEQUENCE [LARGE SCALE GENOMIC DNA]</scope>
    <source>
        <strain evidence="3">CBS 304.66</strain>
    </source>
</reference>
<dbReference type="Proteomes" id="UP000800093">
    <property type="component" value="Unassembled WGS sequence"/>
</dbReference>
<name>A0A9P4KDY6_9PLEO</name>